<dbReference type="GO" id="GO:0009435">
    <property type="term" value="P:NAD+ biosynthetic process"/>
    <property type="evidence" value="ECO:0007669"/>
    <property type="project" value="UniProtKB-UniRule"/>
</dbReference>
<evidence type="ECO:0000256" key="1">
    <source>
        <dbReference type="ARBA" id="ARBA00010124"/>
    </source>
</evidence>
<comment type="catalytic activity">
    <reaction evidence="4">
        <text>beta-nicotinamide D-ribonucleotide + ATP + H(+) = diphosphate + NAD(+)</text>
        <dbReference type="Rhea" id="RHEA:21360"/>
        <dbReference type="ChEBI" id="CHEBI:14649"/>
        <dbReference type="ChEBI" id="CHEBI:15378"/>
        <dbReference type="ChEBI" id="CHEBI:30616"/>
        <dbReference type="ChEBI" id="CHEBI:33019"/>
        <dbReference type="ChEBI" id="CHEBI:57540"/>
        <dbReference type="EC" id="2.7.7.1"/>
    </reaction>
</comment>
<dbReference type="NCBIfam" id="TIGR00125">
    <property type="entry name" value="cyt_tran_rel"/>
    <property type="match status" value="1"/>
</dbReference>
<dbReference type="EC" id="2.7.7.1" evidence="4 5"/>
<evidence type="ECO:0000313" key="7">
    <source>
        <dbReference type="EMBL" id="BAL52643.1"/>
    </source>
</evidence>
<dbReference type="EMBL" id="AP011636">
    <property type="protein sequence ID" value="BAL52643.1"/>
    <property type="molecule type" value="Genomic_DNA"/>
</dbReference>
<sequence length="177" mass="20417">MKTKRGLFLGRFQPYHNGHHAVIKQIFQSKEIDELIIAIGSAQESHTLKDPFTAGERIMMITKALEELKPPITTYVLPIEDIARNSLYVAHIRSLTPPFEIVYSNNPLVQQLFEERGITVRPLPYVERAHWDGTKIRELMLRSDEWKSHVPPAVVQVIEEIGGVERLRHIHKTDKHS</sequence>
<comment type="similarity">
    <text evidence="1 4">Belongs to the archaeal NMN adenylyltransferase family.</text>
</comment>
<dbReference type="SUPFAM" id="SSF52374">
    <property type="entry name" value="Nucleotidylyl transferase"/>
    <property type="match status" value="1"/>
</dbReference>
<comment type="subcellular location">
    <subcellularLocation>
        <location evidence="4">Cytoplasm</location>
    </subcellularLocation>
</comment>
<accession>H5S907</accession>
<keyword evidence="4" id="KW-0520">NAD</keyword>
<dbReference type="AlphaFoldDB" id="H5S907"/>
<dbReference type="InterPro" id="IPR006418">
    <property type="entry name" value="NMN_Atrans_arc"/>
</dbReference>
<keyword evidence="4" id="KW-0662">Pyridine nucleotide biosynthesis</keyword>
<dbReference type="NCBIfam" id="TIGR01527">
    <property type="entry name" value="arch_NMN_Atrans"/>
    <property type="match status" value="1"/>
</dbReference>
<organism evidence="7">
    <name type="scientific">uncultured Acetothermia bacterium</name>
    <dbReference type="NCBI Taxonomy" id="236499"/>
    <lineage>
        <taxon>Bacteria</taxon>
        <taxon>Candidatus Bipolaricaulota</taxon>
        <taxon>environmental samples</taxon>
    </lineage>
</organism>
<reference evidence="7" key="2">
    <citation type="journal article" date="2012" name="PLoS ONE">
        <title>A Deeply Branching Thermophilic Bacterium with an Ancient Acetyl-CoA Pathway Dominates a Subsurface Ecosystem.</title>
        <authorList>
            <person name="Takami H."/>
            <person name="Noguchi H."/>
            <person name="Takaki Y."/>
            <person name="Uchiyama I."/>
            <person name="Toyoda A."/>
            <person name="Nishi S."/>
            <person name="Chee G.-J."/>
            <person name="Arai W."/>
            <person name="Nunoura T."/>
            <person name="Itoh T."/>
            <person name="Hattori M."/>
            <person name="Takai K."/>
        </authorList>
    </citation>
    <scope>NUCLEOTIDE SEQUENCE</scope>
</reference>
<dbReference type="Pfam" id="PF01467">
    <property type="entry name" value="CTP_transf_like"/>
    <property type="match status" value="1"/>
</dbReference>
<evidence type="ECO:0000256" key="3">
    <source>
        <dbReference type="ARBA" id="ARBA00022695"/>
    </source>
</evidence>
<keyword evidence="3 4" id="KW-0548">Nucleotidyltransferase</keyword>
<dbReference type="GO" id="GO:0000309">
    <property type="term" value="F:nicotinamide-nucleotide adenylyltransferase activity"/>
    <property type="evidence" value="ECO:0007669"/>
    <property type="project" value="UniProtKB-UniRule"/>
</dbReference>
<evidence type="ECO:0000259" key="6">
    <source>
        <dbReference type="Pfam" id="PF01467"/>
    </source>
</evidence>
<dbReference type="UniPathway" id="UPA00253">
    <property type="reaction ID" value="UER00600"/>
</dbReference>
<keyword evidence="4" id="KW-0067">ATP-binding</keyword>
<evidence type="ECO:0000256" key="2">
    <source>
        <dbReference type="ARBA" id="ARBA00022679"/>
    </source>
</evidence>
<reference evidence="7" key="1">
    <citation type="journal article" date="2005" name="Environ. Microbiol.">
        <title>Genetic and functional properties of uncultivated thermophilic crenarchaeotes from a subsurface gold mine as revealed by analysis of genome fragments.</title>
        <authorList>
            <person name="Nunoura T."/>
            <person name="Hirayama H."/>
            <person name="Takami H."/>
            <person name="Oida H."/>
            <person name="Nishi S."/>
            <person name="Shimamura S."/>
            <person name="Suzuki Y."/>
            <person name="Inagaki F."/>
            <person name="Takai K."/>
            <person name="Nealson K.H."/>
            <person name="Horikoshi K."/>
        </authorList>
    </citation>
    <scope>NUCLEOTIDE SEQUENCE</scope>
</reference>
<comment type="pathway">
    <text evidence="4">Cofactor biosynthesis; NAD(+) biosynthesis; NAD(+) from nicotinamide D-ribonucleotide: step 1/1.</text>
</comment>
<dbReference type="InterPro" id="IPR014729">
    <property type="entry name" value="Rossmann-like_a/b/a_fold"/>
</dbReference>
<protein>
    <recommendedName>
        <fullName evidence="4 5">Nicotinamide-nucleotide adenylyltransferase</fullName>
        <ecNumber evidence="4 5">2.7.7.1</ecNumber>
    </recommendedName>
    <alternativeName>
        <fullName evidence="4">NAD(+) diphosphorylase</fullName>
    </alternativeName>
    <alternativeName>
        <fullName evidence="4">NAD(+) pyrophosphorylase</fullName>
    </alternativeName>
    <alternativeName>
        <fullName evidence="4">NMN adenylyltransferase</fullName>
    </alternativeName>
</protein>
<keyword evidence="2 4" id="KW-0808">Transferase</keyword>
<proteinExistence type="inferred from homology"/>
<name>H5S907_9BACT</name>
<keyword evidence="4" id="KW-0963">Cytoplasm</keyword>
<evidence type="ECO:0000256" key="4">
    <source>
        <dbReference type="HAMAP-Rule" id="MF_00243"/>
    </source>
</evidence>
<dbReference type="PANTHER" id="PTHR21342:SF0">
    <property type="entry name" value="BIFUNCTIONAL NMN ADENYLYLTRANSFERASE_NUDIX HYDROLASE"/>
    <property type="match status" value="1"/>
</dbReference>
<dbReference type="NCBIfam" id="NF002243">
    <property type="entry name" value="PRK01153.1"/>
    <property type="match status" value="1"/>
</dbReference>
<keyword evidence="4" id="KW-0547">Nucleotide-binding</keyword>
<gene>
    <name evidence="7" type="ORF">HGMM_F02E06C07</name>
</gene>
<dbReference type="Gene3D" id="3.40.50.620">
    <property type="entry name" value="HUPs"/>
    <property type="match status" value="1"/>
</dbReference>
<evidence type="ECO:0000256" key="5">
    <source>
        <dbReference type="NCBIfam" id="TIGR01527"/>
    </source>
</evidence>
<dbReference type="InterPro" id="IPR004821">
    <property type="entry name" value="Cyt_trans-like"/>
</dbReference>
<dbReference type="PANTHER" id="PTHR21342">
    <property type="entry name" value="PHOSPHOPANTETHEINE ADENYLYLTRANSFERASE"/>
    <property type="match status" value="1"/>
</dbReference>
<dbReference type="GO" id="GO:0005737">
    <property type="term" value="C:cytoplasm"/>
    <property type="evidence" value="ECO:0007669"/>
    <property type="project" value="UniProtKB-SubCell"/>
</dbReference>
<feature type="domain" description="Cytidyltransferase-like" evidence="6">
    <location>
        <begin position="7"/>
        <end position="138"/>
    </location>
</feature>
<dbReference type="GO" id="GO:0005524">
    <property type="term" value="F:ATP binding"/>
    <property type="evidence" value="ECO:0007669"/>
    <property type="project" value="UniProtKB-KW"/>
</dbReference>
<dbReference type="HAMAP" id="MF_00243">
    <property type="entry name" value="NMN_adenylyltr"/>
    <property type="match status" value="1"/>
</dbReference>